<evidence type="ECO:0000313" key="3">
    <source>
        <dbReference type="Proteomes" id="UP001211065"/>
    </source>
</evidence>
<dbReference type="InterPro" id="IPR052514">
    <property type="entry name" value="SAM-dependent_MTase"/>
</dbReference>
<evidence type="ECO:0000313" key="2">
    <source>
        <dbReference type="EMBL" id="KAJ3212241.1"/>
    </source>
</evidence>
<gene>
    <name evidence="2" type="ORF">HK099_007769</name>
</gene>
<organism evidence="2 3">
    <name type="scientific">Clydaea vesicula</name>
    <dbReference type="NCBI Taxonomy" id="447962"/>
    <lineage>
        <taxon>Eukaryota</taxon>
        <taxon>Fungi</taxon>
        <taxon>Fungi incertae sedis</taxon>
        <taxon>Chytridiomycota</taxon>
        <taxon>Chytridiomycota incertae sedis</taxon>
        <taxon>Chytridiomycetes</taxon>
        <taxon>Lobulomycetales</taxon>
        <taxon>Lobulomycetaceae</taxon>
        <taxon>Clydaea</taxon>
    </lineage>
</organism>
<dbReference type="EMBL" id="JADGJW010000788">
    <property type="protein sequence ID" value="KAJ3212241.1"/>
    <property type="molecule type" value="Genomic_DNA"/>
</dbReference>
<proteinExistence type="predicted"/>
<dbReference type="InterPro" id="IPR006342">
    <property type="entry name" value="FkbM_mtfrase"/>
</dbReference>
<dbReference type="Gene3D" id="3.40.50.150">
    <property type="entry name" value="Vaccinia Virus protein VP39"/>
    <property type="match status" value="1"/>
</dbReference>
<dbReference type="PANTHER" id="PTHR34203:SF13">
    <property type="entry name" value="EXPRESSED PROTEIN"/>
    <property type="match status" value="1"/>
</dbReference>
<feature type="domain" description="Methyltransferase FkbM" evidence="1">
    <location>
        <begin position="15"/>
        <end position="164"/>
    </location>
</feature>
<evidence type="ECO:0000259" key="1">
    <source>
        <dbReference type="Pfam" id="PF05050"/>
    </source>
</evidence>
<dbReference type="SUPFAM" id="SSF53335">
    <property type="entry name" value="S-adenosyl-L-methionine-dependent methyltransferases"/>
    <property type="match status" value="1"/>
</dbReference>
<sequence>MSSHHYGINNPTFLDIGSNIGWFSMILAKHGFEVISFEASKSNGLLFRGLSDKEKKCYLISDDQNLGDGIIKCYKQNQENFAPSGYKIREHIDLVRLDDYVQQDIFLLKIDVEGFEPYVLDGATLLFKHYKVNFLMTEIAVAMMQENNKDPLKYIESLLDLGFECSSIDFTGPYLDFKKHFKTKNFNLLDLGLGAFVTAVVVK</sequence>
<protein>
    <recommendedName>
        <fullName evidence="1">Methyltransferase FkbM domain-containing protein</fullName>
    </recommendedName>
</protein>
<dbReference type="NCBIfam" id="TIGR01444">
    <property type="entry name" value="fkbM_fam"/>
    <property type="match status" value="1"/>
</dbReference>
<reference evidence="2" key="1">
    <citation type="submission" date="2020-05" db="EMBL/GenBank/DDBJ databases">
        <title>Phylogenomic resolution of chytrid fungi.</title>
        <authorList>
            <person name="Stajich J.E."/>
            <person name="Amses K."/>
            <person name="Simmons R."/>
            <person name="Seto K."/>
            <person name="Myers J."/>
            <person name="Bonds A."/>
            <person name="Quandt C.A."/>
            <person name="Barry K."/>
            <person name="Liu P."/>
            <person name="Grigoriev I."/>
            <person name="Longcore J.E."/>
            <person name="James T.Y."/>
        </authorList>
    </citation>
    <scope>NUCLEOTIDE SEQUENCE</scope>
    <source>
        <strain evidence="2">JEL0476</strain>
    </source>
</reference>
<name>A0AAD5TY86_9FUNG</name>
<accession>A0AAD5TY86</accession>
<dbReference type="Pfam" id="PF05050">
    <property type="entry name" value="Methyltransf_21"/>
    <property type="match status" value="1"/>
</dbReference>
<dbReference type="Proteomes" id="UP001211065">
    <property type="component" value="Unassembled WGS sequence"/>
</dbReference>
<dbReference type="AlphaFoldDB" id="A0AAD5TY86"/>
<dbReference type="PANTHER" id="PTHR34203">
    <property type="entry name" value="METHYLTRANSFERASE, FKBM FAMILY PROTEIN"/>
    <property type="match status" value="1"/>
</dbReference>
<comment type="caution">
    <text evidence="2">The sequence shown here is derived from an EMBL/GenBank/DDBJ whole genome shotgun (WGS) entry which is preliminary data.</text>
</comment>
<keyword evidence="3" id="KW-1185">Reference proteome</keyword>
<dbReference type="InterPro" id="IPR029063">
    <property type="entry name" value="SAM-dependent_MTases_sf"/>
</dbReference>